<dbReference type="AlphaFoldDB" id="A0A6J7GFG1"/>
<name>A0A6J7GFG1_9ZZZZ</name>
<evidence type="ECO:0000256" key="1">
    <source>
        <dbReference type="SAM" id="MobiDB-lite"/>
    </source>
</evidence>
<sequence length="191" mass="21843">MFEKLSQPTQTHTTARIAQHLTTNRGVGGMNTDIQRREAFGNHPLEIGFGEPRQRREIAIEKTQAVIIIFEIQTLTHPRRQLVDKTKSAVVVTSTNSIKQGTCNFGSQSFASIFYDSCLHLKTAAHKIDLNLGFVCHETPLNDVARNHSVQTNHLITRLQSRLKRRRIWRDCDHNWRRLLDGHISQAICVI</sequence>
<feature type="compositionally biased region" description="Polar residues" evidence="1">
    <location>
        <begin position="1"/>
        <end position="25"/>
    </location>
</feature>
<evidence type="ECO:0000313" key="2">
    <source>
        <dbReference type="EMBL" id="CAB4905744.1"/>
    </source>
</evidence>
<organism evidence="2">
    <name type="scientific">freshwater metagenome</name>
    <dbReference type="NCBI Taxonomy" id="449393"/>
    <lineage>
        <taxon>unclassified sequences</taxon>
        <taxon>metagenomes</taxon>
        <taxon>ecological metagenomes</taxon>
    </lineage>
</organism>
<dbReference type="EMBL" id="CAFBMF010000081">
    <property type="protein sequence ID" value="CAB4905744.1"/>
    <property type="molecule type" value="Genomic_DNA"/>
</dbReference>
<feature type="region of interest" description="Disordered" evidence="1">
    <location>
        <begin position="1"/>
        <end position="30"/>
    </location>
</feature>
<gene>
    <name evidence="2" type="ORF">UFOPK3494_01194</name>
</gene>
<reference evidence="2" key="1">
    <citation type="submission" date="2020-05" db="EMBL/GenBank/DDBJ databases">
        <authorList>
            <person name="Chiriac C."/>
            <person name="Salcher M."/>
            <person name="Ghai R."/>
            <person name="Kavagutti S V."/>
        </authorList>
    </citation>
    <scope>NUCLEOTIDE SEQUENCE</scope>
</reference>
<proteinExistence type="predicted"/>
<protein>
    <submittedName>
        <fullName evidence="2">Unannotated protein</fullName>
    </submittedName>
</protein>
<accession>A0A6J7GFG1</accession>